<evidence type="ECO:0000313" key="2">
    <source>
        <dbReference type="EMBL" id="SEH53761.1"/>
    </source>
</evidence>
<dbReference type="EMBL" id="FNWU01000005">
    <property type="protein sequence ID" value="SEH53761.1"/>
    <property type="molecule type" value="Genomic_DNA"/>
</dbReference>
<reference evidence="2 3" key="1">
    <citation type="submission" date="2016-10" db="EMBL/GenBank/DDBJ databases">
        <authorList>
            <person name="de Groot N.N."/>
        </authorList>
    </citation>
    <scope>NUCLEOTIDE SEQUENCE [LARGE SCALE GENOMIC DNA]</scope>
    <source>
        <strain evidence="2 3">IBRC-M10418</strain>
    </source>
</reference>
<gene>
    <name evidence="2" type="ORF">SAMN05192561_10595</name>
</gene>
<protein>
    <submittedName>
        <fullName evidence="2">Uncharacterized protein</fullName>
    </submittedName>
</protein>
<evidence type="ECO:0000313" key="3">
    <source>
        <dbReference type="Proteomes" id="UP000199215"/>
    </source>
</evidence>
<dbReference type="AlphaFoldDB" id="A0A1H6J2U9"/>
<name>A0A1H6J2U9_9EURY</name>
<dbReference type="STRING" id="1267564.SAMN05192561_10595"/>
<dbReference type="Proteomes" id="UP000199215">
    <property type="component" value="Unassembled WGS sequence"/>
</dbReference>
<evidence type="ECO:0000256" key="1">
    <source>
        <dbReference type="SAM" id="Coils"/>
    </source>
</evidence>
<organism evidence="2 3">
    <name type="scientific">Halopenitus malekzadehii</name>
    <dbReference type="NCBI Taxonomy" id="1267564"/>
    <lineage>
        <taxon>Archaea</taxon>
        <taxon>Methanobacteriati</taxon>
        <taxon>Methanobacteriota</taxon>
        <taxon>Stenosarchaea group</taxon>
        <taxon>Halobacteria</taxon>
        <taxon>Halobacteriales</taxon>
        <taxon>Haloferacaceae</taxon>
        <taxon>Halopenitus</taxon>
    </lineage>
</organism>
<keyword evidence="3" id="KW-1185">Reference proteome</keyword>
<feature type="coiled-coil region" evidence="1">
    <location>
        <begin position="214"/>
        <end position="293"/>
    </location>
</feature>
<accession>A0A1H6J2U9</accession>
<proteinExistence type="predicted"/>
<dbReference type="RefSeq" id="WP_092817111.1">
    <property type="nucleotide sequence ID" value="NZ_FNWU01000005.1"/>
</dbReference>
<sequence>MTDAAIPITQSAVEQFTERYLTFLGSTIKREGDRWEVTVPGEAETEIPSGQLVLFCGDAAADLGENERQLHPESSFFQEIIDEASERQPTGKITISSKNTQIEIPQWLQENNINVNDATFTPYYDRSAIAIHYRISIETVSEYQTELLRVTAIDIRSMERLPNLEETFLESTLPTEPQIESQPVDVEKSTADELIAQTREQIVERVQPKIDEIHQEASRSADAEIEEYRQMQQQRIEELEEKKTRLSDRIQDLSESIQQSSDEGDRVEALQKRKELNSEYEDVDSELEELHHRREQGFPRKQREIRERHALEVIVSPLTITQIEYERGELVLELEEGTVTRSLTLGYGDGVGITDELDCEFCHQTLGEHNSLRTIQEGLQCSQCYSN</sequence>
<keyword evidence="1" id="KW-0175">Coiled coil</keyword>
<dbReference type="OrthoDB" id="162956at2157"/>